<comment type="caution">
    <text evidence="1">The sequence shown here is derived from an EMBL/GenBank/DDBJ whole genome shotgun (WGS) entry which is preliminary data.</text>
</comment>
<evidence type="ECO:0008006" key="3">
    <source>
        <dbReference type="Google" id="ProtNLM"/>
    </source>
</evidence>
<dbReference type="EMBL" id="JASHIF010000016">
    <property type="protein sequence ID" value="MDI9861009.1"/>
    <property type="molecule type" value="Genomic_DNA"/>
</dbReference>
<proteinExistence type="predicted"/>
<dbReference type="Proteomes" id="UP001236507">
    <property type="component" value="Unassembled WGS sequence"/>
</dbReference>
<protein>
    <recommendedName>
        <fullName evidence="3">Copper amine oxidase-like N-terminal domain-containing protein</fullName>
    </recommendedName>
</protein>
<sequence length="218" mass="25222">MKKIASFLIICLLSYHTKAQSYLETPDGRVLFDGHEVNVEGTVYIPQEFKKGYLKFSNERKMAIPQVRFNSYDNRIEFKEGKEEKVLTLPIVEFGFEEAAGSMRVFKKGFPAIDRQNDGTFYEIAFDGKFKLLKYFKAHKFDVSGYNSATKTMKFDINETLYLLKSDNTIVKVKKDKKSLLEALGKDESAVKDWWSKEKPNLKNETDLKAFLAYLDTL</sequence>
<organism evidence="1 2">
    <name type="scientific">Flectobacillus roseus</name>
    <dbReference type="NCBI Taxonomy" id="502259"/>
    <lineage>
        <taxon>Bacteria</taxon>
        <taxon>Pseudomonadati</taxon>
        <taxon>Bacteroidota</taxon>
        <taxon>Cytophagia</taxon>
        <taxon>Cytophagales</taxon>
        <taxon>Flectobacillaceae</taxon>
        <taxon>Flectobacillus</taxon>
    </lineage>
</organism>
<dbReference type="RefSeq" id="WP_283345558.1">
    <property type="nucleotide sequence ID" value="NZ_JASHIF010000016.1"/>
</dbReference>
<keyword evidence="2" id="KW-1185">Reference proteome</keyword>
<evidence type="ECO:0000313" key="2">
    <source>
        <dbReference type="Proteomes" id="UP001236507"/>
    </source>
</evidence>
<name>A0ABT6YC38_9BACT</name>
<accession>A0ABT6YC38</accession>
<reference evidence="1 2" key="1">
    <citation type="submission" date="2023-05" db="EMBL/GenBank/DDBJ databases">
        <title>Novel species of genus Flectobacillus isolated from stream in China.</title>
        <authorList>
            <person name="Lu H."/>
        </authorList>
    </citation>
    <scope>NUCLEOTIDE SEQUENCE [LARGE SCALE GENOMIC DNA]</scope>
    <source>
        <strain evidence="1 2">KCTC 42575</strain>
    </source>
</reference>
<gene>
    <name evidence="1" type="ORF">QM524_17465</name>
</gene>
<evidence type="ECO:0000313" key="1">
    <source>
        <dbReference type="EMBL" id="MDI9861009.1"/>
    </source>
</evidence>